<comment type="pathway">
    <text evidence="2 13">Glycolipid biosynthesis; lipid IV(A) biosynthesis; lipid IV(A) from (3R)-3-hydroxytetradecanoyl-[acyl-carrier-protein] and UDP-N-acetyl-alpha-D-glucosamine: step 6/6.</text>
</comment>
<dbReference type="GO" id="GO:0005524">
    <property type="term" value="F:ATP binding"/>
    <property type="evidence" value="ECO:0007669"/>
    <property type="project" value="UniProtKB-UniRule"/>
</dbReference>
<dbReference type="GO" id="GO:0005886">
    <property type="term" value="C:plasma membrane"/>
    <property type="evidence" value="ECO:0007669"/>
    <property type="project" value="TreeGrafter"/>
</dbReference>
<organism evidence="14 15">
    <name type="scientific">Rhodopila globiformis</name>
    <name type="common">Rhodopseudomonas globiformis</name>
    <dbReference type="NCBI Taxonomy" id="1071"/>
    <lineage>
        <taxon>Bacteria</taxon>
        <taxon>Pseudomonadati</taxon>
        <taxon>Pseudomonadota</taxon>
        <taxon>Alphaproteobacteria</taxon>
        <taxon>Acetobacterales</taxon>
        <taxon>Acetobacteraceae</taxon>
        <taxon>Rhodopila</taxon>
    </lineage>
</organism>
<dbReference type="Pfam" id="PF02606">
    <property type="entry name" value="LpxK"/>
    <property type="match status" value="1"/>
</dbReference>
<dbReference type="RefSeq" id="WP_104521961.1">
    <property type="nucleotide sequence ID" value="NZ_NHRY01000258.1"/>
</dbReference>
<accession>A0A2S6MYK6</accession>
<keyword evidence="11 13" id="KW-0443">Lipid metabolism</keyword>
<comment type="caution">
    <text evidence="14">The sequence shown here is derived from an EMBL/GenBank/DDBJ whole genome shotgun (WGS) entry which is preliminary data.</text>
</comment>
<dbReference type="GO" id="GO:0009244">
    <property type="term" value="P:lipopolysaccharide core region biosynthetic process"/>
    <property type="evidence" value="ECO:0007669"/>
    <property type="project" value="TreeGrafter"/>
</dbReference>
<dbReference type="EMBL" id="NHRY01000258">
    <property type="protein sequence ID" value="PPQ27432.1"/>
    <property type="molecule type" value="Genomic_DNA"/>
</dbReference>
<evidence type="ECO:0000256" key="3">
    <source>
        <dbReference type="ARBA" id="ARBA00012071"/>
    </source>
</evidence>
<dbReference type="GO" id="GO:0009029">
    <property type="term" value="F:lipid-A 4'-kinase activity"/>
    <property type="evidence" value="ECO:0007669"/>
    <property type="project" value="UniProtKB-UniRule"/>
</dbReference>
<evidence type="ECO:0000256" key="11">
    <source>
        <dbReference type="ARBA" id="ARBA00023098"/>
    </source>
</evidence>
<feature type="binding site" evidence="13">
    <location>
        <begin position="51"/>
        <end position="58"/>
    </location>
    <ligand>
        <name>ATP</name>
        <dbReference type="ChEBI" id="CHEBI:30616"/>
    </ligand>
</feature>
<dbReference type="UniPathway" id="UPA00359">
    <property type="reaction ID" value="UER00482"/>
</dbReference>
<dbReference type="AlphaFoldDB" id="A0A2S6MYK6"/>
<keyword evidence="15" id="KW-1185">Reference proteome</keyword>
<evidence type="ECO:0000256" key="2">
    <source>
        <dbReference type="ARBA" id="ARBA00004870"/>
    </source>
</evidence>
<keyword evidence="6 13" id="KW-0441">Lipid A biosynthesis</keyword>
<keyword evidence="7 13" id="KW-0808">Transferase</keyword>
<keyword evidence="8 13" id="KW-0547">Nucleotide-binding</keyword>
<evidence type="ECO:0000256" key="13">
    <source>
        <dbReference type="HAMAP-Rule" id="MF_00409"/>
    </source>
</evidence>
<keyword evidence="10 13" id="KW-0067">ATP-binding</keyword>
<dbReference type="PANTHER" id="PTHR42724:SF1">
    <property type="entry name" value="TETRAACYLDISACCHARIDE 4'-KINASE, MITOCHONDRIAL-RELATED"/>
    <property type="match status" value="1"/>
</dbReference>
<proteinExistence type="inferred from homology"/>
<dbReference type="HAMAP" id="MF_00409">
    <property type="entry name" value="LpxK"/>
    <property type="match status" value="1"/>
</dbReference>
<comment type="catalytic activity">
    <reaction evidence="13">
        <text>a lipid A disaccharide + ATP = a lipid IVA + ADP + H(+)</text>
        <dbReference type="Rhea" id="RHEA:67840"/>
        <dbReference type="ChEBI" id="CHEBI:15378"/>
        <dbReference type="ChEBI" id="CHEBI:30616"/>
        <dbReference type="ChEBI" id="CHEBI:176343"/>
        <dbReference type="ChEBI" id="CHEBI:176425"/>
        <dbReference type="ChEBI" id="CHEBI:456216"/>
        <dbReference type="EC" id="2.7.1.130"/>
    </reaction>
</comment>
<comment type="function">
    <text evidence="1 13">Transfers the gamma-phosphate of ATP to the 4'-position of a tetraacyldisaccharide 1-phosphate intermediate (termed DS-1-P) to form tetraacyldisaccharide 1,4'-bis-phosphate (lipid IVA).</text>
</comment>
<evidence type="ECO:0000256" key="12">
    <source>
        <dbReference type="ARBA" id="ARBA00029757"/>
    </source>
</evidence>
<evidence type="ECO:0000256" key="7">
    <source>
        <dbReference type="ARBA" id="ARBA00022679"/>
    </source>
</evidence>
<keyword evidence="5 13" id="KW-0444">Lipid biosynthesis</keyword>
<sequence length="328" mass="34063">MPGAPAFWSRDGLLARLLSPLSSVGAAMTARRVARPGWQAPVPVICCGNVTVGGAGKTTLVLDLARRLADRGHTVHVLLRGYGGDSRGVHRVAADDPAARVGDEALLLAAAAPTWIGADRAASAREAVAAGAQVLLMDDGLQNPTLAKTFSILVIDGRTGFGNGRVLPAGPLREPIAAAAARCQAVVLIGADATGALARLPPHLPVLRADLRQDTAIGVLAGQRVLAFAGIAIPDKFFAPLRQAGAVVTAARPFPDHHPYTAGDLAALERAAAALDARLVTTPKDAVRLPPEFRARVTVICVGLVWENADRIEQCLDSVMRPRPPGSL</sequence>
<dbReference type="InterPro" id="IPR027417">
    <property type="entry name" value="P-loop_NTPase"/>
</dbReference>
<comment type="similarity">
    <text evidence="13">Belongs to the LpxK family.</text>
</comment>
<dbReference type="EC" id="2.7.1.130" evidence="3 13"/>
<evidence type="ECO:0000256" key="10">
    <source>
        <dbReference type="ARBA" id="ARBA00022840"/>
    </source>
</evidence>
<dbReference type="OrthoDB" id="9766423at2"/>
<reference evidence="14 15" key="1">
    <citation type="journal article" date="2018" name="Arch. Microbiol.">
        <title>New insights into the metabolic potential of the phototrophic purple bacterium Rhodopila globiformis DSM 161(T) from its draft genome sequence and evidence for a vanadium-dependent nitrogenase.</title>
        <authorList>
            <person name="Imhoff J.F."/>
            <person name="Rahn T."/>
            <person name="Kunzel S."/>
            <person name="Neulinger S.C."/>
        </authorList>
    </citation>
    <scope>NUCLEOTIDE SEQUENCE [LARGE SCALE GENOMIC DNA]</scope>
    <source>
        <strain evidence="14 15">DSM 161</strain>
    </source>
</reference>
<dbReference type="Proteomes" id="UP000239724">
    <property type="component" value="Unassembled WGS sequence"/>
</dbReference>
<protein>
    <recommendedName>
        <fullName evidence="4 13">Tetraacyldisaccharide 4'-kinase</fullName>
        <ecNumber evidence="3 13">2.7.1.130</ecNumber>
    </recommendedName>
    <alternativeName>
        <fullName evidence="12 13">Lipid A 4'-kinase</fullName>
    </alternativeName>
</protein>
<dbReference type="GO" id="GO:0009245">
    <property type="term" value="P:lipid A biosynthetic process"/>
    <property type="evidence" value="ECO:0007669"/>
    <property type="project" value="UniProtKB-UniRule"/>
</dbReference>
<dbReference type="SUPFAM" id="SSF52540">
    <property type="entry name" value="P-loop containing nucleoside triphosphate hydrolases"/>
    <property type="match status" value="1"/>
</dbReference>
<evidence type="ECO:0000256" key="8">
    <source>
        <dbReference type="ARBA" id="ARBA00022741"/>
    </source>
</evidence>
<dbReference type="NCBIfam" id="TIGR00682">
    <property type="entry name" value="lpxK"/>
    <property type="match status" value="1"/>
</dbReference>
<dbReference type="InterPro" id="IPR003758">
    <property type="entry name" value="LpxK"/>
</dbReference>
<evidence type="ECO:0000313" key="14">
    <source>
        <dbReference type="EMBL" id="PPQ27432.1"/>
    </source>
</evidence>
<evidence type="ECO:0000256" key="1">
    <source>
        <dbReference type="ARBA" id="ARBA00002274"/>
    </source>
</evidence>
<evidence type="ECO:0000313" key="15">
    <source>
        <dbReference type="Proteomes" id="UP000239724"/>
    </source>
</evidence>
<evidence type="ECO:0000256" key="9">
    <source>
        <dbReference type="ARBA" id="ARBA00022777"/>
    </source>
</evidence>
<name>A0A2S6MYK6_RHOGL</name>
<evidence type="ECO:0000256" key="4">
    <source>
        <dbReference type="ARBA" id="ARBA00016436"/>
    </source>
</evidence>
<gene>
    <name evidence="13" type="primary">lpxK</name>
    <name evidence="14" type="ORF">CCS01_27140</name>
</gene>
<dbReference type="PANTHER" id="PTHR42724">
    <property type="entry name" value="TETRAACYLDISACCHARIDE 4'-KINASE"/>
    <property type="match status" value="1"/>
</dbReference>
<evidence type="ECO:0000256" key="5">
    <source>
        <dbReference type="ARBA" id="ARBA00022516"/>
    </source>
</evidence>
<keyword evidence="9 13" id="KW-0418">Kinase</keyword>
<evidence type="ECO:0000256" key="6">
    <source>
        <dbReference type="ARBA" id="ARBA00022556"/>
    </source>
</evidence>